<keyword evidence="2" id="KW-1185">Reference proteome</keyword>
<accession>A0AAV7J0C9</accession>
<organism evidence="1 2">
    <name type="scientific">Cotesia glomerata</name>
    <name type="common">Lepidopteran parasitic wasp</name>
    <name type="synonym">Apanteles glomeratus</name>
    <dbReference type="NCBI Taxonomy" id="32391"/>
    <lineage>
        <taxon>Eukaryota</taxon>
        <taxon>Metazoa</taxon>
        <taxon>Ecdysozoa</taxon>
        <taxon>Arthropoda</taxon>
        <taxon>Hexapoda</taxon>
        <taxon>Insecta</taxon>
        <taxon>Pterygota</taxon>
        <taxon>Neoptera</taxon>
        <taxon>Endopterygota</taxon>
        <taxon>Hymenoptera</taxon>
        <taxon>Apocrita</taxon>
        <taxon>Ichneumonoidea</taxon>
        <taxon>Braconidae</taxon>
        <taxon>Microgastrinae</taxon>
        <taxon>Cotesia</taxon>
    </lineage>
</organism>
<dbReference type="EMBL" id="JAHXZJ010000374">
    <property type="protein sequence ID" value="KAH0561825.1"/>
    <property type="molecule type" value="Genomic_DNA"/>
</dbReference>
<reference evidence="1 2" key="1">
    <citation type="journal article" date="2021" name="J. Hered.">
        <title>A chromosome-level genome assembly of the parasitoid wasp, Cotesia glomerata (Hymenoptera: Braconidae).</title>
        <authorList>
            <person name="Pinto B.J."/>
            <person name="Weis J.J."/>
            <person name="Gamble T."/>
            <person name="Ode P.J."/>
            <person name="Paul R."/>
            <person name="Zaspel J.M."/>
        </authorList>
    </citation>
    <scope>NUCLEOTIDE SEQUENCE [LARGE SCALE GENOMIC DNA]</scope>
    <source>
        <strain evidence="1">CgM1</strain>
    </source>
</reference>
<gene>
    <name evidence="1" type="ORF">KQX54_019724</name>
</gene>
<proteinExistence type="predicted"/>
<evidence type="ECO:0000313" key="2">
    <source>
        <dbReference type="Proteomes" id="UP000826195"/>
    </source>
</evidence>
<dbReference type="Proteomes" id="UP000826195">
    <property type="component" value="Unassembled WGS sequence"/>
</dbReference>
<name>A0AAV7J0C9_COTGL</name>
<evidence type="ECO:0000313" key="1">
    <source>
        <dbReference type="EMBL" id="KAH0561825.1"/>
    </source>
</evidence>
<comment type="caution">
    <text evidence="1">The sequence shown here is derived from an EMBL/GenBank/DDBJ whole genome shotgun (WGS) entry which is preliminary data.</text>
</comment>
<dbReference type="AlphaFoldDB" id="A0AAV7J0C9"/>
<sequence length="209" mass="23206">MEARARVPLIIPRHYVYLGYLSLAAAIGKWVTPDEQVHLVMLLVRPQTFILGAFHPQGYTLRSDGDKDKEDIRRRIVSAHDAGGRQKLLRTVRPGTVRKTEKSKLHFLDSILKTQKGKKFSGEPGRGVVTQYFKSLIIPFISVIGAESGFRSGGGGTGLSMRIKKTRVNGESLSLSRRGVQVPVLKVPGYEIKKLRINATRKLAIFSSV</sequence>
<protein>
    <submittedName>
        <fullName evidence="1">Uncharacterized protein</fullName>
    </submittedName>
</protein>